<evidence type="ECO:0000313" key="2">
    <source>
        <dbReference type="EMBL" id="RIV89069.1"/>
    </source>
</evidence>
<feature type="signal peptide" evidence="1">
    <location>
        <begin position="1"/>
        <end position="21"/>
    </location>
</feature>
<gene>
    <name evidence="2" type="ORF">D2V07_02105</name>
</gene>
<dbReference type="Proteomes" id="UP000286576">
    <property type="component" value="Unassembled WGS sequence"/>
</dbReference>
<accession>A0A418NWR1</accession>
<evidence type="ECO:0000313" key="3">
    <source>
        <dbReference type="Proteomes" id="UP000286576"/>
    </source>
</evidence>
<keyword evidence="3" id="KW-1185">Reference proteome</keyword>
<name>A0A418NWR1_9SPHN</name>
<reference evidence="2 3" key="1">
    <citation type="submission" date="2018-08" db="EMBL/GenBank/DDBJ databases">
        <title>Erythrobacter zhengii sp.nov., a bacterium isolated from deep-sea sediment.</title>
        <authorList>
            <person name="Fang C."/>
            <person name="Wu Y.-H."/>
            <person name="Sun C."/>
            <person name="Wang H."/>
            <person name="Cheng H."/>
            <person name="Meng F.-X."/>
            <person name="Wang C.-S."/>
            <person name="Xu X.-W."/>
        </authorList>
    </citation>
    <scope>NUCLEOTIDE SEQUENCE [LARGE SCALE GENOMIC DNA]</scope>
    <source>
        <strain evidence="2 3">V18</strain>
    </source>
</reference>
<feature type="chain" id="PRO_5018990807" description="Aspartate-semialdehyde dehydrogenase" evidence="1">
    <location>
        <begin position="22"/>
        <end position="188"/>
    </location>
</feature>
<sequence length="188" mass="19503">MPQGRLSIALIALPFMLAACGGDAPGEDGQGTTAEDAELAEAMANAMLDLQGTGIVIPAQSGFEELAVPFGSARAPTEATLGNVVGRAIDESAEPDDCGLTFTRYEGLNLTFRDGQFVGYYAESPYVPETTRGEMLADANISMVEESTLGEEFVIGAGEGPDIAGLFSGEGDDATVRALWAGENCIAR</sequence>
<dbReference type="OrthoDB" id="878483at2"/>
<evidence type="ECO:0008006" key="4">
    <source>
        <dbReference type="Google" id="ProtNLM"/>
    </source>
</evidence>
<organism evidence="2 3">
    <name type="scientific">Aurantiacibacter zhengii</name>
    <dbReference type="NCBI Taxonomy" id="2307003"/>
    <lineage>
        <taxon>Bacteria</taxon>
        <taxon>Pseudomonadati</taxon>
        <taxon>Pseudomonadota</taxon>
        <taxon>Alphaproteobacteria</taxon>
        <taxon>Sphingomonadales</taxon>
        <taxon>Erythrobacteraceae</taxon>
        <taxon>Aurantiacibacter</taxon>
    </lineage>
</organism>
<keyword evidence="1" id="KW-0732">Signal</keyword>
<dbReference type="EMBL" id="QXFL01000001">
    <property type="protein sequence ID" value="RIV89069.1"/>
    <property type="molecule type" value="Genomic_DNA"/>
</dbReference>
<proteinExistence type="predicted"/>
<evidence type="ECO:0000256" key="1">
    <source>
        <dbReference type="SAM" id="SignalP"/>
    </source>
</evidence>
<dbReference type="PROSITE" id="PS51257">
    <property type="entry name" value="PROKAR_LIPOPROTEIN"/>
    <property type="match status" value="1"/>
</dbReference>
<dbReference type="AlphaFoldDB" id="A0A418NWR1"/>
<protein>
    <recommendedName>
        <fullName evidence="4">Aspartate-semialdehyde dehydrogenase</fullName>
    </recommendedName>
</protein>
<dbReference type="RefSeq" id="WP_119584348.1">
    <property type="nucleotide sequence ID" value="NZ_CAWODQ010000001.1"/>
</dbReference>
<comment type="caution">
    <text evidence="2">The sequence shown here is derived from an EMBL/GenBank/DDBJ whole genome shotgun (WGS) entry which is preliminary data.</text>
</comment>